<protein>
    <submittedName>
        <fullName evidence="2">Uncharacterized protein</fullName>
    </submittedName>
</protein>
<gene>
    <name evidence="2" type="ORF">TRIUR3_35094</name>
</gene>
<feature type="compositionally biased region" description="Basic and acidic residues" evidence="1">
    <location>
        <begin position="108"/>
        <end position="122"/>
    </location>
</feature>
<evidence type="ECO:0000313" key="2">
    <source>
        <dbReference type="EMBL" id="EMS48315.1"/>
    </source>
</evidence>
<name>M7Z7E4_TRIUA</name>
<dbReference type="AlphaFoldDB" id="M7Z7E4"/>
<reference evidence="2" key="1">
    <citation type="journal article" date="2013" name="Nature">
        <title>Draft genome of the wheat A-genome progenitor Triticum urartu.</title>
        <authorList>
            <person name="Ling H.Q."/>
            <person name="Zhao S."/>
            <person name="Liu D."/>
            <person name="Wang J."/>
            <person name="Sun H."/>
            <person name="Zhang C."/>
            <person name="Fan H."/>
            <person name="Li D."/>
            <person name="Dong L."/>
            <person name="Tao Y."/>
            <person name="Gao C."/>
            <person name="Wu H."/>
            <person name="Li Y."/>
            <person name="Cui Y."/>
            <person name="Guo X."/>
            <person name="Zheng S."/>
            <person name="Wang B."/>
            <person name="Yu K."/>
            <person name="Liang Q."/>
            <person name="Yang W."/>
            <person name="Lou X."/>
            <person name="Chen J."/>
            <person name="Feng M."/>
            <person name="Jian J."/>
            <person name="Zhang X."/>
            <person name="Luo G."/>
            <person name="Jiang Y."/>
            <person name="Liu J."/>
            <person name="Wang Z."/>
            <person name="Sha Y."/>
            <person name="Zhang B."/>
            <person name="Wu H."/>
            <person name="Tang D."/>
            <person name="Shen Q."/>
            <person name="Xue P."/>
            <person name="Zou S."/>
            <person name="Wang X."/>
            <person name="Liu X."/>
            <person name="Wang F."/>
            <person name="Yang Y."/>
            <person name="An X."/>
            <person name="Dong Z."/>
            <person name="Zhang K."/>
            <person name="Zhang X."/>
            <person name="Luo M.C."/>
            <person name="Dvorak J."/>
            <person name="Tong Y."/>
            <person name="Wang J."/>
            <person name="Yang H."/>
            <person name="Li Z."/>
            <person name="Wang D."/>
            <person name="Zhang A."/>
            <person name="Wang J."/>
        </authorList>
    </citation>
    <scope>NUCLEOTIDE SEQUENCE</scope>
</reference>
<feature type="compositionally biased region" description="Basic and acidic residues" evidence="1">
    <location>
        <begin position="129"/>
        <end position="152"/>
    </location>
</feature>
<dbReference type="EMBL" id="KD251168">
    <property type="protein sequence ID" value="EMS48315.1"/>
    <property type="molecule type" value="Genomic_DNA"/>
</dbReference>
<feature type="compositionally biased region" description="Basic residues" evidence="1">
    <location>
        <begin position="50"/>
        <end position="65"/>
    </location>
</feature>
<feature type="compositionally biased region" description="Polar residues" evidence="1">
    <location>
        <begin position="1"/>
        <end position="10"/>
    </location>
</feature>
<organism evidence="2">
    <name type="scientific">Triticum urartu</name>
    <name type="common">Red wild einkorn</name>
    <name type="synonym">Crithodium urartu</name>
    <dbReference type="NCBI Taxonomy" id="4572"/>
    <lineage>
        <taxon>Eukaryota</taxon>
        <taxon>Viridiplantae</taxon>
        <taxon>Streptophyta</taxon>
        <taxon>Embryophyta</taxon>
        <taxon>Tracheophyta</taxon>
        <taxon>Spermatophyta</taxon>
        <taxon>Magnoliopsida</taxon>
        <taxon>Liliopsida</taxon>
        <taxon>Poales</taxon>
        <taxon>Poaceae</taxon>
        <taxon>BOP clade</taxon>
        <taxon>Pooideae</taxon>
        <taxon>Triticodae</taxon>
        <taxon>Triticeae</taxon>
        <taxon>Triticinae</taxon>
        <taxon>Triticum</taxon>
    </lineage>
</organism>
<feature type="compositionally biased region" description="Basic and acidic residues" evidence="1">
    <location>
        <begin position="33"/>
        <end position="44"/>
    </location>
</feature>
<proteinExistence type="predicted"/>
<sequence>MRRGSPSSTEHNIDSKRGAGGAAGIPASWGGPAREERHREEGWTRVRGAGQRRCRLRLTGCRRGRSGSEEGRDGRRRSMRFMSKNGSVAASRDEGDGLVRGSPAWIGREPRQRNELELREAIHGGAAKTTEREQRERERERKRPEGETEGKQGRRRARGKRPVLVACGRRRRGDEQKRVKTVTSIQIRSSAAKGCGRLGAVHVGSLLGRRIRDLAVQIGGRWRRWLVEWIRERCYVQVNEKATTAKNWKTPGALVSGRYNTPPLQEDLFLRSRMAPESSGRGREEVKQFREKNTTAMIKVENIPLEKRNKEHHENPVVERYEKRVAMGKKYMRALRMKRDVQGMIRINYDNIPVGNGRQ</sequence>
<feature type="region of interest" description="Disordered" evidence="1">
    <location>
        <begin position="1"/>
        <end position="161"/>
    </location>
</feature>
<accession>M7Z7E4</accession>
<evidence type="ECO:0000256" key="1">
    <source>
        <dbReference type="SAM" id="MobiDB-lite"/>
    </source>
</evidence>